<organism evidence="3 4">
    <name type="scientific">Lactiplantibacillus xiangfangensis</name>
    <dbReference type="NCBI Taxonomy" id="942150"/>
    <lineage>
        <taxon>Bacteria</taxon>
        <taxon>Bacillati</taxon>
        <taxon>Bacillota</taxon>
        <taxon>Bacilli</taxon>
        <taxon>Lactobacillales</taxon>
        <taxon>Lactobacillaceae</taxon>
        <taxon>Lactiplantibacillus</taxon>
    </lineage>
</organism>
<evidence type="ECO:0000256" key="1">
    <source>
        <dbReference type="SAM" id="Phobius"/>
    </source>
</evidence>
<evidence type="ECO:0000313" key="4">
    <source>
        <dbReference type="Proteomes" id="UP000051783"/>
    </source>
</evidence>
<dbReference type="AlphaFoldDB" id="A0A0R2MHR1"/>
<keyword evidence="1" id="KW-0472">Membrane</keyword>
<keyword evidence="4" id="KW-1185">Reference proteome</keyword>
<protein>
    <recommendedName>
        <fullName evidence="2">YdbS-like PH domain-containing protein</fullName>
    </recommendedName>
</protein>
<proteinExistence type="predicted"/>
<dbReference type="PANTHER" id="PTHR34473:SF2">
    <property type="entry name" value="UPF0699 TRANSMEMBRANE PROTEIN YDBT"/>
    <property type="match status" value="1"/>
</dbReference>
<dbReference type="InterPro" id="IPR005182">
    <property type="entry name" value="YdbS-like_PH"/>
</dbReference>
<dbReference type="EMBL" id="JQCL01000053">
    <property type="protein sequence ID" value="KRO11682.1"/>
    <property type="molecule type" value="Genomic_DNA"/>
</dbReference>
<comment type="caution">
    <text evidence="3">The sequence shown here is derived from an EMBL/GenBank/DDBJ whole genome shotgun (WGS) entry which is preliminary data.</text>
</comment>
<dbReference type="PANTHER" id="PTHR34473">
    <property type="entry name" value="UPF0699 TRANSMEMBRANE PROTEIN YDBS"/>
    <property type="match status" value="1"/>
</dbReference>
<keyword evidence="1" id="KW-0812">Transmembrane</keyword>
<dbReference type="STRING" id="942150.IV64_GL002199"/>
<evidence type="ECO:0000259" key="2">
    <source>
        <dbReference type="Pfam" id="PF03703"/>
    </source>
</evidence>
<feature type="domain" description="YdbS-like PH" evidence="2">
    <location>
        <begin position="67"/>
        <end position="138"/>
    </location>
</feature>
<reference evidence="3 4" key="1">
    <citation type="journal article" date="2015" name="Genome Announc.">
        <title>Expanding the biotechnology potential of lactobacilli through comparative genomics of 213 strains and associated genera.</title>
        <authorList>
            <person name="Sun Z."/>
            <person name="Harris H.M."/>
            <person name="McCann A."/>
            <person name="Guo C."/>
            <person name="Argimon S."/>
            <person name="Zhang W."/>
            <person name="Yang X."/>
            <person name="Jeffery I.B."/>
            <person name="Cooney J.C."/>
            <person name="Kagawa T.F."/>
            <person name="Liu W."/>
            <person name="Song Y."/>
            <person name="Salvetti E."/>
            <person name="Wrobel A."/>
            <person name="Rasinkangas P."/>
            <person name="Parkhill J."/>
            <person name="Rea M.C."/>
            <person name="O'Sullivan O."/>
            <person name="Ritari J."/>
            <person name="Douillard F.P."/>
            <person name="Paul Ross R."/>
            <person name="Yang R."/>
            <person name="Briner A.E."/>
            <person name="Felis G.E."/>
            <person name="de Vos W.M."/>
            <person name="Barrangou R."/>
            <person name="Klaenhammer T.R."/>
            <person name="Caufield P.W."/>
            <person name="Cui Y."/>
            <person name="Zhang H."/>
            <person name="O'Toole P.W."/>
        </authorList>
    </citation>
    <scope>NUCLEOTIDE SEQUENCE [LARGE SCALE GENOMIC DNA]</scope>
    <source>
        <strain evidence="3 4">LMG 26013</strain>
    </source>
</reference>
<feature type="transmembrane region" description="Helical" evidence="1">
    <location>
        <begin position="12"/>
        <end position="34"/>
    </location>
</feature>
<accession>A0A0R2MHR1</accession>
<name>A0A0R2MHR1_9LACO</name>
<dbReference type="PATRIC" id="fig|942150.3.peg.2300"/>
<gene>
    <name evidence="3" type="ORF">IV64_GL002199</name>
</gene>
<dbReference type="Proteomes" id="UP000051783">
    <property type="component" value="Unassembled WGS sequence"/>
</dbReference>
<feature type="transmembrane region" description="Helical" evidence="1">
    <location>
        <begin position="40"/>
        <end position="63"/>
    </location>
</feature>
<keyword evidence="1" id="KW-1133">Transmembrane helix</keyword>
<evidence type="ECO:0000313" key="3">
    <source>
        <dbReference type="EMBL" id="KRO11682.1"/>
    </source>
</evidence>
<dbReference type="Pfam" id="PF03703">
    <property type="entry name" value="bPH_2"/>
    <property type="match status" value="1"/>
</dbReference>
<dbReference type="RefSeq" id="WP_057705936.1">
    <property type="nucleotide sequence ID" value="NZ_JQCL01000053.1"/>
</dbReference>
<dbReference type="OrthoDB" id="1750577at2"/>
<sequence>MTEQLPRQIKAVWRYSAWISGAIGLLISAGLWVASVYWHWWLWLWIAAIILSVLDVIVELALIPYRYAFWRYRITDNAVYLKNGVIFQHEIAVPISRIQNVTLAAGPLLQSVTVETAASGYKIDGVTSDVADQLRDRIMVLAQGARDEA</sequence>